<comment type="caution">
    <text evidence="1">The sequence shown here is derived from an EMBL/GenBank/DDBJ whole genome shotgun (WGS) entry which is preliminary data.</text>
</comment>
<evidence type="ECO:0000313" key="2">
    <source>
        <dbReference type="Proteomes" id="UP000651668"/>
    </source>
</evidence>
<reference evidence="1" key="2">
    <citation type="submission" date="2020-09" db="EMBL/GenBank/DDBJ databases">
        <authorList>
            <person name="Sun Q."/>
            <person name="Zhou Y."/>
        </authorList>
    </citation>
    <scope>NUCLEOTIDE SEQUENCE</scope>
    <source>
        <strain evidence="1">CGMCC 1.15343</strain>
    </source>
</reference>
<dbReference type="EMBL" id="BMIL01000003">
    <property type="protein sequence ID" value="GGC60242.1"/>
    <property type="molecule type" value="Genomic_DNA"/>
</dbReference>
<proteinExistence type="predicted"/>
<evidence type="ECO:0000313" key="1">
    <source>
        <dbReference type="EMBL" id="GGC60242.1"/>
    </source>
</evidence>
<organism evidence="1 2">
    <name type="scientific">Pedobacter quisquiliarum</name>
    <dbReference type="NCBI Taxonomy" id="1834438"/>
    <lineage>
        <taxon>Bacteria</taxon>
        <taxon>Pseudomonadati</taxon>
        <taxon>Bacteroidota</taxon>
        <taxon>Sphingobacteriia</taxon>
        <taxon>Sphingobacteriales</taxon>
        <taxon>Sphingobacteriaceae</taxon>
        <taxon>Pedobacter</taxon>
    </lineage>
</organism>
<name>A0A916XB19_9SPHI</name>
<dbReference type="AlphaFoldDB" id="A0A916XB19"/>
<sequence>MKQLKTVILVAWAFIMIEPLAGYAQSTSFFNRLELRQSFGSAGTRNAPARFQLTIPRHEDASYLIDGGIGLPIANYKLGKSLNVEGKLVGEYHRNTMIDEAQHSWQTGFSGTIRTNIIRNVAQTTYKQWYFTPTIKFSRNLQDTASALIFNMDAIPFRTGEKGINLNTYTIRGNRKLIHLVAFNPGLELQSNFAAKQESNNGTIIRPLVKFQYLLAGNRLRSPETEMITPDKTWEISLDYAGRYAVVNSTLTSEKFSQLFKAAADYYLLTNPIQISFGFSYNYGSDPAQGLKKQHYYLATFNLQK</sequence>
<dbReference type="RefSeq" id="WP_188625975.1">
    <property type="nucleotide sequence ID" value="NZ_BMIL01000003.1"/>
</dbReference>
<gene>
    <name evidence="1" type="ORF">GCM10011387_12320</name>
</gene>
<keyword evidence="2" id="KW-1185">Reference proteome</keyword>
<dbReference type="Proteomes" id="UP000651668">
    <property type="component" value="Unassembled WGS sequence"/>
</dbReference>
<protein>
    <submittedName>
        <fullName evidence="1">Uncharacterized protein</fullName>
    </submittedName>
</protein>
<accession>A0A916XB19</accession>
<reference evidence="1" key="1">
    <citation type="journal article" date="2014" name="Int. J. Syst. Evol. Microbiol.">
        <title>Complete genome sequence of Corynebacterium casei LMG S-19264T (=DSM 44701T), isolated from a smear-ripened cheese.</title>
        <authorList>
            <consortium name="US DOE Joint Genome Institute (JGI-PGF)"/>
            <person name="Walter F."/>
            <person name="Albersmeier A."/>
            <person name="Kalinowski J."/>
            <person name="Ruckert C."/>
        </authorList>
    </citation>
    <scope>NUCLEOTIDE SEQUENCE</scope>
    <source>
        <strain evidence="1">CGMCC 1.15343</strain>
    </source>
</reference>